<dbReference type="InterPro" id="IPR000276">
    <property type="entry name" value="GPCR_Rhodpsn"/>
</dbReference>
<evidence type="ECO:0000256" key="11">
    <source>
        <dbReference type="ARBA" id="ARBA00023136"/>
    </source>
</evidence>
<evidence type="ECO:0000256" key="19">
    <source>
        <dbReference type="SAM" id="MobiDB-lite"/>
    </source>
</evidence>
<evidence type="ECO:0000259" key="21">
    <source>
        <dbReference type="PROSITE" id="PS50262"/>
    </source>
</evidence>
<feature type="transmembrane region" description="Helical" evidence="20">
    <location>
        <begin position="173"/>
        <end position="195"/>
    </location>
</feature>
<evidence type="ECO:0000256" key="16">
    <source>
        <dbReference type="ARBA" id="ARBA00023273"/>
    </source>
</evidence>
<dbReference type="Pfam" id="PF00001">
    <property type="entry name" value="7tm_1"/>
    <property type="match status" value="1"/>
</dbReference>
<keyword evidence="10" id="KW-0969">Cilium</keyword>
<proteinExistence type="inferred from homology"/>
<feature type="transmembrane region" description="Helical" evidence="20">
    <location>
        <begin position="215"/>
        <end position="240"/>
    </location>
</feature>
<evidence type="ECO:0000256" key="13">
    <source>
        <dbReference type="ARBA" id="ARBA00023170"/>
    </source>
</evidence>
<reference evidence="22 23" key="1">
    <citation type="submission" date="2022-05" db="EMBL/GenBank/DDBJ databases">
        <title>A multi-omics perspective on studying reproductive biology in Daphnia sinensis.</title>
        <authorList>
            <person name="Jia J."/>
        </authorList>
    </citation>
    <scope>NUCLEOTIDE SEQUENCE [LARGE SCALE GENOMIC DNA]</scope>
    <source>
        <strain evidence="22 23">WSL</strain>
    </source>
</reference>
<feature type="transmembrane region" description="Helical" evidence="20">
    <location>
        <begin position="64"/>
        <end position="82"/>
    </location>
</feature>
<feature type="compositionally biased region" description="Low complexity" evidence="19">
    <location>
        <begin position="540"/>
        <end position="552"/>
    </location>
</feature>
<evidence type="ECO:0000256" key="5">
    <source>
        <dbReference type="ARBA" id="ARBA00022475"/>
    </source>
</evidence>
<evidence type="ECO:0000256" key="15">
    <source>
        <dbReference type="ARBA" id="ARBA00023224"/>
    </source>
</evidence>
<feature type="compositionally biased region" description="Acidic residues" evidence="19">
    <location>
        <begin position="633"/>
        <end position="644"/>
    </location>
</feature>
<dbReference type="EMBL" id="WJBH02000003">
    <property type="protein sequence ID" value="KAI9560947.1"/>
    <property type="molecule type" value="Genomic_DNA"/>
</dbReference>
<accession>A0AAD5KXD7</accession>
<keyword evidence="12" id="KW-1015">Disulfide bond</keyword>
<evidence type="ECO:0000256" key="20">
    <source>
        <dbReference type="SAM" id="Phobius"/>
    </source>
</evidence>
<feature type="region of interest" description="Disordered" evidence="19">
    <location>
        <begin position="632"/>
        <end position="656"/>
    </location>
</feature>
<keyword evidence="8 20" id="KW-1133">Transmembrane helix</keyword>
<dbReference type="Pfam" id="PF02449">
    <property type="entry name" value="Glyco_hydro_42"/>
    <property type="match status" value="1"/>
</dbReference>
<evidence type="ECO:0000256" key="12">
    <source>
        <dbReference type="ARBA" id="ARBA00023157"/>
    </source>
</evidence>
<evidence type="ECO:0000313" key="23">
    <source>
        <dbReference type="Proteomes" id="UP000820818"/>
    </source>
</evidence>
<keyword evidence="13 18" id="KW-0675">Receptor</keyword>
<dbReference type="GO" id="GO:0060170">
    <property type="term" value="C:ciliary membrane"/>
    <property type="evidence" value="ECO:0007669"/>
    <property type="project" value="UniProtKB-SubCell"/>
</dbReference>
<dbReference type="CDD" id="cd00637">
    <property type="entry name" value="7tm_classA_rhodopsin-like"/>
    <property type="match status" value="1"/>
</dbReference>
<dbReference type="PRINTS" id="PR00237">
    <property type="entry name" value="GPCRRHODOPSN"/>
</dbReference>
<feature type="transmembrane region" description="Helical" evidence="20">
    <location>
        <begin position="392"/>
        <end position="415"/>
    </location>
</feature>
<name>A0AAD5KXD7_9CRUS</name>
<organism evidence="22 23">
    <name type="scientific">Daphnia sinensis</name>
    <dbReference type="NCBI Taxonomy" id="1820382"/>
    <lineage>
        <taxon>Eukaryota</taxon>
        <taxon>Metazoa</taxon>
        <taxon>Ecdysozoa</taxon>
        <taxon>Arthropoda</taxon>
        <taxon>Crustacea</taxon>
        <taxon>Branchiopoda</taxon>
        <taxon>Diplostraca</taxon>
        <taxon>Cladocera</taxon>
        <taxon>Anomopoda</taxon>
        <taxon>Daphniidae</taxon>
        <taxon>Daphnia</taxon>
        <taxon>Daphnia similis group</taxon>
    </lineage>
</organism>
<evidence type="ECO:0000256" key="17">
    <source>
        <dbReference type="ARBA" id="ARBA00023295"/>
    </source>
</evidence>
<feature type="domain" description="G-protein coupled receptors family 1 profile" evidence="21">
    <location>
        <begin position="73"/>
        <end position="412"/>
    </location>
</feature>
<evidence type="ECO:0000256" key="18">
    <source>
        <dbReference type="RuleBase" id="RU000688"/>
    </source>
</evidence>
<keyword evidence="9 18" id="KW-0297">G-protein coupled receptor</keyword>
<keyword evidence="17" id="KW-0326">Glycosidase</keyword>
<sequence length="678" mass="73883">MAFNSSVGMEQEQQSVIGDAGLVSASNGVSIVTTSETTSVADVVESTVQSLFQWTTVAESSTFGLIWLMAVIGNGLITCTLLRRGLLTHPSNRLVFSVTLSNLIFSFCVFPCILVSSIKQQWIFGSIWCYINAFFTILVTVASSATLAAIALDRYFAIVRPMQYSRKMTRNRANGLLIFAWCLGLVCALPPLFGWSTYDYEESHRACFLGWTSSLSYSAVLLIITFCFPLVSMLVFYYAILQVARTKCKRINFGTMSEPPMTPLERIQTLAAAGNPPPTPPPGCSAELANILGELGRVAMSDSQTSIGGGHNNNNVNRSLRRNRFSFNGRKPSFSWLSSTSSINSTAPVKGMRTIFLVLAAFLLTWIPMLVLALLEMIRYLGGLGSWTPPHWLYVFAMWSMCAGSVTYPILYGIYNRAIRKELRLCLSCSGGLNTKKWRNVNHFYHHGGSSGAGQRRGSKWSNYSEYAALRPRETSAAATAAVSAAVAAAAAASTAQQGLTESLTALQAGMSDIKSIRVRKSSQDSGAVIPSDDEDGTGHARSSSHASAHSSQSHHRVEHKLLASNAQHAVPSTAAAAVATWRAFNRPRMALAVLAVSLQHIAAHSDHLQYHQHRQQQEINAKMNGAVIRPVEEDEQKEPEEAEQQVPDIPLEPPVPVLLAADDIRTSSLDEGIEPDR</sequence>
<keyword evidence="14" id="KW-0325">Glycoprotein</keyword>
<dbReference type="PROSITE" id="PS00237">
    <property type="entry name" value="G_PROTEIN_RECEP_F1_1"/>
    <property type="match status" value="1"/>
</dbReference>
<evidence type="ECO:0000256" key="6">
    <source>
        <dbReference type="ARBA" id="ARBA00022692"/>
    </source>
</evidence>
<feature type="transmembrane region" description="Helical" evidence="20">
    <location>
        <begin position="355"/>
        <end position="380"/>
    </location>
</feature>
<keyword evidence="15 18" id="KW-0807">Transducer</keyword>
<protein>
    <recommendedName>
        <fullName evidence="21">G-protein coupled receptors family 1 profile domain-containing protein</fullName>
    </recommendedName>
</protein>
<evidence type="ECO:0000256" key="10">
    <source>
        <dbReference type="ARBA" id="ARBA00023069"/>
    </source>
</evidence>
<evidence type="ECO:0000256" key="14">
    <source>
        <dbReference type="ARBA" id="ARBA00023180"/>
    </source>
</evidence>
<evidence type="ECO:0000256" key="2">
    <source>
        <dbReference type="ARBA" id="ARBA00004651"/>
    </source>
</evidence>
<keyword evidence="7" id="KW-0378">Hydrolase</keyword>
<keyword evidence="16" id="KW-0966">Cell projection</keyword>
<evidence type="ECO:0000256" key="9">
    <source>
        <dbReference type="ARBA" id="ARBA00023040"/>
    </source>
</evidence>
<dbReference type="SUPFAM" id="SSF81321">
    <property type="entry name" value="Family A G protein-coupled receptor-like"/>
    <property type="match status" value="1"/>
</dbReference>
<dbReference type="PROSITE" id="PS50262">
    <property type="entry name" value="G_PROTEIN_RECEP_F1_2"/>
    <property type="match status" value="1"/>
</dbReference>
<comment type="subcellular location">
    <subcellularLocation>
        <location evidence="2">Cell membrane</location>
        <topology evidence="2">Multi-pass membrane protein</topology>
    </subcellularLocation>
    <subcellularLocation>
        <location evidence="1">Cell projection</location>
        <location evidence="1">Cilium membrane</location>
    </subcellularLocation>
</comment>
<keyword evidence="6 18" id="KW-0812">Transmembrane</keyword>
<evidence type="ECO:0000256" key="8">
    <source>
        <dbReference type="ARBA" id="ARBA00022989"/>
    </source>
</evidence>
<evidence type="ECO:0000256" key="3">
    <source>
        <dbReference type="ARBA" id="ARBA00010663"/>
    </source>
</evidence>
<dbReference type="PANTHER" id="PTHR22752:SF10">
    <property type="entry name" value="G-PROTEIN COUPLED RECEPTOR 161"/>
    <property type="match status" value="1"/>
</dbReference>
<feature type="transmembrane region" description="Helical" evidence="20">
    <location>
        <begin position="130"/>
        <end position="152"/>
    </location>
</feature>
<comment type="similarity">
    <text evidence="3 18">Belongs to the G-protein coupled receptor 1 family.</text>
</comment>
<dbReference type="Gene3D" id="1.20.1070.10">
    <property type="entry name" value="Rhodopsin 7-helix transmembrane proteins"/>
    <property type="match status" value="1"/>
</dbReference>
<gene>
    <name evidence="22" type="ORF">GHT06_011902</name>
</gene>
<dbReference type="InterPro" id="IPR017452">
    <property type="entry name" value="GPCR_Rhodpsn_7TM"/>
</dbReference>
<keyword evidence="4" id="KW-0217">Developmental protein</keyword>
<feature type="transmembrane region" description="Helical" evidence="20">
    <location>
        <begin position="94"/>
        <end position="118"/>
    </location>
</feature>
<dbReference type="Proteomes" id="UP000820818">
    <property type="component" value="Linkage Group LG3"/>
</dbReference>
<evidence type="ECO:0000256" key="7">
    <source>
        <dbReference type="ARBA" id="ARBA00022801"/>
    </source>
</evidence>
<dbReference type="AlphaFoldDB" id="A0AAD5KXD7"/>
<keyword evidence="11 20" id="KW-0472">Membrane</keyword>
<evidence type="ECO:0000313" key="22">
    <source>
        <dbReference type="EMBL" id="KAI9560947.1"/>
    </source>
</evidence>
<comment type="caution">
    <text evidence="22">The sequence shown here is derived from an EMBL/GenBank/DDBJ whole genome shotgun (WGS) entry which is preliminary data.</text>
</comment>
<dbReference type="InterPro" id="IPR013529">
    <property type="entry name" value="Glyco_hydro_42_N"/>
</dbReference>
<dbReference type="GO" id="GO:0009341">
    <property type="term" value="C:beta-galactosidase complex"/>
    <property type="evidence" value="ECO:0007669"/>
    <property type="project" value="InterPro"/>
</dbReference>
<evidence type="ECO:0000256" key="1">
    <source>
        <dbReference type="ARBA" id="ARBA00004309"/>
    </source>
</evidence>
<dbReference type="GO" id="GO:0005975">
    <property type="term" value="P:carbohydrate metabolic process"/>
    <property type="evidence" value="ECO:0007669"/>
    <property type="project" value="InterPro"/>
</dbReference>
<dbReference type="PANTHER" id="PTHR22752">
    <property type="entry name" value="G PROTEIN-COUPLED RECEPTOR"/>
    <property type="match status" value="1"/>
</dbReference>
<keyword evidence="5" id="KW-1003">Cell membrane</keyword>
<keyword evidence="23" id="KW-1185">Reference proteome</keyword>
<evidence type="ECO:0000256" key="4">
    <source>
        <dbReference type="ARBA" id="ARBA00022473"/>
    </source>
</evidence>
<dbReference type="GO" id="GO:0004565">
    <property type="term" value="F:beta-galactosidase activity"/>
    <property type="evidence" value="ECO:0007669"/>
    <property type="project" value="InterPro"/>
</dbReference>
<feature type="region of interest" description="Disordered" evidence="19">
    <location>
        <begin position="518"/>
        <end position="558"/>
    </location>
</feature>
<dbReference type="GO" id="GO:0004930">
    <property type="term" value="F:G protein-coupled receptor activity"/>
    <property type="evidence" value="ECO:0007669"/>
    <property type="project" value="UniProtKB-KW"/>
</dbReference>